<dbReference type="PANTHER" id="PTHR12526">
    <property type="entry name" value="GLYCOSYLTRANSFERASE"/>
    <property type="match status" value="1"/>
</dbReference>
<dbReference type="CDD" id="cd03801">
    <property type="entry name" value="GT4_PimA-like"/>
    <property type="match status" value="1"/>
</dbReference>
<proteinExistence type="predicted"/>
<dbReference type="SUPFAM" id="SSF53756">
    <property type="entry name" value="UDP-Glycosyltransferase/glycogen phosphorylase"/>
    <property type="match status" value="1"/>
</dbReference>
<dbReference type="Proteomes" id="UP001205035">
    <property type="component" value="Unassembled WGS sequence"/>
</dbReference>
<comment type="caution">
    <text evidence="1">The sequence shown here is derived from an EMBL/GenBank/DDBJ whole genome shotgun (WGS) entry which is preliminary data.</text>
</comment>
<gene>
    <name evidence="1" type="ORF">NE651_02160</name>
</gene>
<dbReference type="PANTHER" id="PTHR12526:SF637">
    <property type="entry name" value="GLYCOSYLTRANSFERASE EPSF-RELATED"/>
    <property type="match status" value="1"/>
</dbReference>
<dbReference type="Pfam" id="PF13692">
    <property type="entry name" value="Glyco_trans_1_4"/>
    <property type="match status" value="1"/>
</dbReference>
<evidence type="ECO:0000313" key="2">
    <source>
        <dbReference type="Proteomes" id="UP001205035"/>
    </source>
</evidence>
<accession>A0AAJ1FNI5</accession>
<dbReference type="AlphaFoldDB" id="A0AAJ1FNI5"/>
<evidence type="ECO:0000313" key="1">
    <source>
        <dbReference type="EMBL" id="MCQ5081693.1"/>
    </source>
</evidence>
<dbReference type="Gene3D" id="3.40.50.2000">
    <property type="entry name" value="Glycogen Phosphorylase B"/>
    <property type="match status" value="2"/>
</dbReference>
<reference evidence="1" key="1">
    <citation type="submission" date="2022-06" db="EMBL/GenBank/DDBJ databases">
        <title>Isolation of gut microbiota from human fecal samples.</title>
        <authorList>
            <person name="Pamer E.G."/>
            <person name="Barat B."/>
            <person name="Waligurski E."/>
            <person name="Medina S."/>
            <person name="Paddock L."/>
            <person name="Mostad J."/>
        </authorList>
    </citation>
    <scope>NUCLEOTIDE SEQUENCE</scope>
    <source>
        <strain evidence="1">DFI.6.22</strain>
    </source>
</reference>
<sequence length="387" mass="43676">MAKITFGYVSKANPFIDRKAWSGTIFKIRESIEQAGYTVRWIPYTTPFFSKFILGLYHLYAKLTGKNIVYSHIPLIARMEAHSIDKKLIAGCDMLFFSGGSQVLSRIETDKPVFYLSDATFELMVDYYWPNLAACSVRYGNSIEQRALDKASVIIHSSEWASNSARDYYHIPASKLNVIEFGANIDENKIQTPVKQEFAGGGYLLRILFSGVDWERKGGEIAVDTVMQLNAAGIRATLYVAGIKDLPQKHRDNPHVKNIGFLNKNIPEQYHQYVQLWQQADILLLPTRAECSAIVYCEAAAYGIPVFTTDTGGIANYVVNGVNGYRLPLTGTGADFANKIKECICKQEFSGLSENARRLYKEKLSWPAWSSRFAEMVETYSERENQI</sequence>
<dbReference type="RefSeq" id="WP_141430057.1">
    <property type="nucleotide sequence ID" value="NZ_DAWDUM010000003.1"/>
</dbReference>
<dbReference type="EMBL" id="JANGBQ010000002">
    <property type="protein sequence ID" value="MCQ5081693.1"/>
    <property type="molecule type" value="Genomic_DNA"/>
</dbReference>
<protein>
    <submittedName>
        <fullName evidence="1">Glycosyltransferase family 4 protein</fullName>
    </submittedName>
</protein>
<organism evidence="1 2">
    <name type="scientific">Alistipes onderdonkii</name>
    <dbReference type="NCBI Taxonomy" id="328813"/>
    <lineage>
        <taxon>Bacteria</taxon>
        <taxon>Pseudomonadati</taxon>
        <taxon>Bacteroidota</taxon>
        <taxon>Bacteroidia</taxon>
        <taxon>Bacteroidales</taxon>
        <taxon>Rikenellaceae</taxon>
        <taxon>Alistipes</taxon>
    </lineage>
</organism>
<name>A0AAJ1FNI5_9BACT</name>